<proteinExistence type="predicted"/>
<dbReference type="RefSeq" id="WP_129453359.1">
    <property type="nucleotide sequence ID" value="NZ_JACXYX010000002.1"/>
</dbReference>
<keyword evidence="2" id="KW-1185">Reference proteome</keyword>
<evidence type="ECO:0000313" key="1">
    <source>
        <dbReference type="EMBL" id="RYC04308.1"/>
    </source>
</evidence>
<sequence length="140" mass="15409">MRLWLQVVGLVLLTGATTRVAIACCFGDIVEWRSYRLGAALVRGIGRRRPGAQVVPLHRPIEQVGADLNRLHAAFHRGGMRFAKYEGCRQAYDRVLAEAADMAGVAHLLGVLTPGSELDHERARVELLLRHHGLLPPYAA</sequence>
<dbReference type="OrthoDB" id="5198389at2"/>
<dbReference type="Proteomes" id="UP000293291">
    <property type="component" value="Unassembled WGS sequence"/>
</dbReference>
<evidence type="ECO:0000313" key="2">
    <source>
        <dbReference type="Proteomes" id="UP000293291"/>
    </source>
</evidence>
<name>A0A4Q2SK41_9ACTN</name>
<dbReference type="AlphaFoldDB" id="A0A4Q2SK41"/>
<organism evidence="1 2">
    <name type="scientific">Nocardioides ganghwensis</name>
    <dbReference type="NCBI Taxonomy" id="252230"/>
    <lineage>
        <taxon>Bacteria</taxon>
        <taxon>Bacillati</taxon>
        <taxon>Actinomycetota</taxon>
        <taxon>Actinomycetes</taxon>
        <taxon>Propionibacteriales</taxon>
        <taxon>Nocardioidaceae</taxon>
        <taxon>Nocardioides</taxon>
    </lineage>
</organism>
<comment type="caution">
    <text evidence="1">The sequence shown here is derived from an EMBL/GenBank/DDBJ whole genome shotgun (WGS) entry which is preliminary data.</text>
</comment>
<reference evidence="1 2" key="1">
    <citation type="submission" date="2019-01" db="EMBL/GenBank/DDBJ databases">
        <title>Novel species of Nocardioides.</title>
        <authorList>
            <person name="Liu Q."/>
            <person name="Xin Y.-H."/>
        </authorList>
    </citation>
    <scope>NUCLEOTIDE SEQUENCE [LARGE SCALE GENOMIC DNA]</scope>
    <source>
        <strain evidence="1 2">CGMCC 4.6875</strain>
    </source>
</reference>
<gene>
    <name evidence="1" type="ORF">EUA07_02160</name>
</gene>
<protein>
    <submittedName>
        <fullName evidence="1">Uncharacterized protein</fullName>
    </submittedName>
</protein>
<dbReference type="EMBL" id="SDWU01000002">
    <property type="protein sequence ID" value="RYC04308.1"/>
    <property type="molecule type" value="Genomic_DNA"/>
</dbReference>
<accession>A0A4Q2SK41</accession>